<feature type="region of interest" description="Disordered" evidence="1">
    <location>
        <begin position="338"/>
        <end position="359"/>
    </location>
</feature>
<evidence type="ECO:0000256" key="1">
    <source>
        <dbReference type="SAM" id="MobiDB-lite"/>
    </source>
</evidence>
<feature type="compositionally biased region" description="Polar residues" evidence="1">
    <location>
        <begin position="302"/>
        <end position="320"/>
    </location>
</feature>
<accession>A0ABN7UPQ5</accession>
<gene>
    <name evidence="2" type="ORF">GMARGA_LOCUS9203</name>
</gene>
<sequence length="654" mass="75709">MRLNIEIKGLFQKKEQEIVGILEKFKNRVLKKDKAVTKYLRVHAYRPCKHKLQARELQEEIVRINGTTHLIERESPMDIEMSEKEVVSPIITDVTNKSMSIQEENKESLPTKVGYLIHNKAKKDISASRWAPRNRVKLTSTNQTQVIQEITTMTNQSSSRQKPATIITIWDLPEDARVACIEIQCKDHSRLEALKNSWALHYEAGKLCQVTPGKFNADLLQKRNIYKAILQNIPRTTLESSLLKQLKYYKAKSVFIPNNRNGNTRSLVFIYFAESQDLNKATLQSNLQSKQDIATQEKESIESSMNKNTKTPCDMNNTGSLPERKLLEEILERLSNLEEKQSRTVQQMSENSSTSSFQTSRQLLKSCDNSAAPNVRKNSNNNIAPNTERDEILAHTKEHFSLQFKEKSLNLEEMPGKWKSIYKPKEYIQEGIYYSVNENITEEEWAQAVSTLRPEAEISEIHFLQGFSIGRIIDFMWNPKYSKLLQGLWKHNLTCQTIDEAQKRQISFKPNSIKWKIKGEGPTILELLSSKFNFKAAKTLEKFNIFYTNQLILQDDKTLVTWSQLKLIKGATRKGRKPIWFEHLESIVLQDSATRKIKDDFYTSTDLRRLAIPNLQRLTANRKIKDWVIAKETDRELILGHIIKKNSNSVLIEH</sequence>
<dbReference type="EMBL" id="CAJVQB010004878">
    <property type="protein sequence ID" value="CAG8648001.1"/>
    <property type="molecule type" value="Genomic_DNA"/>
</dbReference>
<protein>
    <submittedName>
        <fullName evidence="2">14652_t:CDS:1</fullName>
    </submittedName>
</protein>
<feature type="region of interest" description="Disordered" evidence="1">
    <location>
        <begin position="289"/>
        <end position="320"/>
    </location>
</feature>
<keyword evidence="3" id="KW-1185">Reference proteome</keyword>
<dbReference type="Proteomes" id="UP000789901">
    <property type="component" value="Unassembled WGS sequence"/>
</dbReference>
<comment type="caution">
    <text evidence="2">The sequence shown here is derived from an EMBL/GenBank/DDBJ whole genome shotgun (WGS) entry which is preliminary data.</text>
</comment>
<organism evidence="2 3">
    <name type="scientific">Gigaspora margarita</name>
    <dbReference type="NCBI Taxonomy" id="4874"/>
    <lineage>
        <taxon>Eukaryota</taxon>
        <taxon>Fungi</taxon>
        <taxon>Fungi incertae sedis</taxon>
        <taxon>Mucoromycota</taxon>
        <taxon>Glomeromycotina</taxon>
        <taxon>Glomeromycetes</taxon>
        <taxon>Diversisporales</taxon>
        <taxon>Gigasporaceae</taxon>
        <taxon>Gigaspora</taxon>
    </lineage>
</organism>
<evidence type="ECO:0000313" key="3">
    <source>
        <dbReference type="Proteomes" id="UP000789901"/>
    </source>
</evidence>
<name>A0ABN7UPQ5_GIGMA</name>
<proteinExistence type="predicted"/>
<feature type="compositionally biased region" description="Low complexity" evidence="1">
    <location>
        <begin position="346"/>
        <end position="359"/>
    </location>
</feature>
<reference evidence="2 3" key="1">
    <citation type="submission" date="2021-06" db="EMBL/GenBank/DDBJ databases">
        <authorList>
            <person name="Kallberg Y."/>
            <person name="Tangrot J."/>
            <person name="Rosling A."/>
        </authorList>
    </citation>
    <scope>NUCLEOTIDE SEQUENCE [LARGE SCALE GENOMIC DNA]</scope>
    <source>
        <strain evidence="2 3">120-4 pot B 10/14</strain>
    </source>
</reference>
<evidence type="ECO:0000313" key="2">
    <source>
        <dbReference type="EMBL" id="CAG8648001.1"/>
    </source>
</evidence>